<comment type="caution">
    <text evidence="9">The sequence shown here is derived from an EMBL/GenBank/DDBJ whole genome shotgun (WGS) entry which is preliminary data.</text>
</comment>
<feature type="transmembrane region" description="Helical" evidence="7">
    <location>
        <begin position="177"/>
        <end position="204"/>
    </location>
</feature>
<organism evidence="9 10">
    <name type="scientific">Heracleum sosnowskyi</name>
    <dbReference type="NCBI Taxonomy" id="360622"/>
    <lineage>
        <taxon>Eukaryota</taxon>
        <taxon>Viridiplantae</taxon>
        <taxon>Streptophyta</taxon>
        <taxon>Embryophyta</taxon>
        <taxon>Tracheophyta</taxon>
        <taxon>Spermatophyta</taxon>
        <taxon>Magnoliopsida</taxon>
        <taxon>eudicotyledons</taxon>
        <taxon>Gunneridae</taxon>
        <taxon>Pentapetalae</taxon>
        <taxon>asterids</taxon>
        <taxon>campanulids</taxon>
        <taxon>Apiales</taxon>
        <taxon>Apiaceae</taxon>
        <taxon>Apioideae</taxon>
        <taxon>apioid superclade</taxon>
        <taxon>Tordylieae</taxon>
        <taxon>Tordyliinae</taxon>
        <taxon>Heracleum</taxon>
    </lineage>
</organism>
<evidence type="ECO:0000256" key="4">
    <source>
        <dbReference type="ARBA" id="ARBA00022989"/>
    </source>
</evidence>
<gene>
    <name evidence="9" type="ORF">POM88_000791</name>
</gene>
<evidence type="ECO:0000256" key="3">
    <source>
        <dbReference type="ARBA" id="ARBA00022737"/>
    </source>
</evidence>
<feature type="transmembrane region" description="Helical" evidence="7">
    <location>
        <begin position="109"/>
        <end position="133"/>
    </location>
</feature>
<reference evidence="9" key="2">
    <citation type="submission" date="2023-05" db="EMBL/GenBank/DDBJ databases">
        <authorList>
            <person name="Schelkunov M.I."/>
        </authorList>
    </citation>
    <scope>NUCLEOTIDE SEQUENCE</scope>
    <source>
        <strain evidence="9">Hsosn_3</strain>
        <tissue evidence="9">Leaf</tissue>
    </source>
</reference>
<dbReference type="GO" id="GO:0005886">
    <property type="term" value="C:plasma membrane"/>
    <property type="evidence" value="ECO:0007669"/>
    <property type="project" value="TreeGrafter"/>
</dbReference>
<keyword evidence="6 7" id="KW-0472">Membrane</keyword>
<comment type="subcellular location">
    <subcellularLocation>
        <location evidence="1">Membrane</location>
        <topology evidence="1">Multi-pass membrane protein</topology>
    </subcellularLocation>
</comment>
<evidence type="ECO:0000313" key="10">
    <source>
        <dbReference type="Proteomes" id="UP001237642"/>
    </source>
</evidence>
<keyword evidence="4 7" id="KW-1133">Transmembrane helix</keyword>
<keyword evidence="2 7" id="KW-0812">Transmembrane</keyword>
<accession>A0AAD8JEK9</accession>
<protein>
    <submittedName>
        <fullName evidence="9">PGG domain-containing protein</fullName>
    </submittedName>
</protein>
<feature type="transmembrane region" description="Helical" evidence="7">
    <location>
        <begin position="145"/>
        <end position="165"/>
    </location>
</feature>
<proteinExistence type="predicted"/>
<evidence type="ECO:0000256" key="5">
    <source>
        <dbReference type="ARBA" id="ARBA00023043"/>
    </source>
</evidence>
<dbReference type="Proteomes" id="UP001237642">
    <property type="component" value="Unassembled WGS sequence"/>
</dbReference>
<keyword evidence="3" id="KW-0677">Repeat</keyword>
<sequence length="214" mass="24284">MGTLADQDMVEKALIHAKVKMHWHLWGILKEPFVVREDFVLRHKERVKLEKEINNSRQVKQYNKEFSTHMIVAALIATVALTAGFAMPGGFDDDKGPLQGSALLLRKKAFRTFIVTDTMAGLSSISSLFLYFVTTLYKDARRIKGLVVTSALLNVFSIIAMMLAFNTGTYAVLAHSLPLAITVCLISSLFFFLVFSVIFIKIFYRRRKKLFIIE</sequence>
<feature type="transmembrane region" description="Helical" evidence="7">
    <location>
        <begin position="66"/>
        <end position="89"/>
    </location>
</feature>
<evidence type="ECO:0000313" key="9">
    <source>
        <dbReference type="EMBL" id="KAK1401186.1"/>
    </source>
</evidence>
<dbReference type="Pfam" id="PF13962">
    <property type="entry name" value="PGG"/>
    <property type="match status" value="1"/>
</dbReference>
<evidence type="ECO:0000256" key="2">
    <source>
        <dbReference type="ARBA" id="ARBA00022692"/>
    </source>
</evidence>
<keyword evidence="5" id="KW-0040">ANK repeat</keyword>
<name>A0AAD8JEK9_9APIA</name>
<evidence type="ECO:0000256" key="6">
    <source>
        <dbReference type="ARBA" id="ARBA00023136"/>
    </source>
</evidence>
<dbReference type="EMBL" id="JAUIZM010000001">
    <property type="protein sequence ID" value="KAK1401186.1"/>
    <property type="molecule type" value="Genomic_DNA"/>
</dbReference>
<dbReference type="PANTHER" id="PTHR24186">
    <property type="entry name" value="PROTEIN PHOSPHATASE 1 REGULATORY SUBUNIT"/>
    <property type="match status" value="1"/>
</dbReference>
<dbReference type="InterPro" id="IPR026961">
    <property type="entry name" value="PGG_dom"/>
</dbReference>
<evidence type="ECO:0000259" key="8">
    <source>
        <dbReference type="Pfam" id="PF13962"/>
    </source>
</evidence>
<dbReference type="AlphaFoldDB" id="A0AAD8JEK9"/>
<evidence type="ECO:0000256" key="1">
    <source>
        <dbReference type="ARBA" id="ARBA00004141"/>
    </source>
</evidence>
<keyword evidence="10" id="KW-1185">Reference proteome</keyword>
<reference evidence="9" key="1">
    <citation type="submission" date="2023-02" db="EMBL/GenBank/DDBJ databases">
        <title>Genome of toxic invasive species Heracleum sosnowskyi carries increased number of genes despite the absence of recent whole-genome duplications.</title>
        <authorList>
            <person name="Schelkunov M."/>
            <person name="Shtratnikova V."/>
            <person name="Makarenko M."/>
            <person name="Klepikova A."/>
            <person name="Omelchenko D."/>
            <person name="Novikova G."/>
            <person name="Obukhova E."/>
            <person name="Bogdanov V."/>
            <person name="Penin A."/>
            <person name="Logacheva M."/>
        </authorList>
    </citation>
    <scope>NUCLEOTIDE SEQUENCE</scope>
    <source>
        <strain evidence="9">Hsosn_3</strain>
        <tissue evidence="9">Leaf</tissue>
    </source>
</reference>
<feature type="domain" description="PGG" evidence="8">
    <location>
        <begin position="60"/>
        <end position="172"/>
    </location>
</feature>
<dbReference type="PANTHER" id="PTHR24186:SF50">
    <property type="entry name" value="ANKYRIN REPEAT-CONTAINING PROTEIN ITN1-LIKE ISOFORM X1"/>
    <property type="match status" value="1"/>
</dbReference>
<evidence type="ECO:0000256" key="7">
    <source>
        <dbReference type="SAM" id="Phobius"/>
    </source>
</evidence>